<evidence type="ECO:0000256" key="1">
    <source>
        <dbReference type="RuleBase" id="RU368111"/>
    </source>
</evidence>
<comment type="similarity">
    <text evidence="1">Belongs to the elicitin family.</text>
</comment>
<keyword evidence="3" id="KW-0732">Signal</keyword>
<proteinExistence type="inferred from homology"/>
<keyword evidence="2" id="KW-1133">Transmembrane helix</keyword>
<feature type="transmembrane region" description="Helical" evidence="2">
    <location>
        <begin position="96"/>
        <end position="118"/>
    </location>
</feature>
<sequence>MKFLAVLLLPVVLASTAVVAGPCYTGLIHPALEPLTTDPTYIACETESNYTLRSINAPSSAQASAICASSACQTVLKTIVADDILPHCEVDIPVDMSVYTVSLVDLFVYFASLLFVAFQMTQASTDAAEKVTTETNAAPDNSTSNGTYYVLEKRCCLDMVTAKMILR</sequence>
<dbReference type="GO" id="GO:0052040">
    <property type="term" value="P:symbiont-mediated perturbation of host programmed cell death"/>
    <property type="evidence" value="ECO:0007669"/>
    <property type="project" value="UniProtKB-UniRule"/>
</dbReference>
<reference evidence="4" key="1">
    <citation type="submission" date="2021-02" db="EMBL/GenBank/DDBJ databases">
        <authorList>
            <person name="Palmer J.M."/>
        </authorList>
    </citation>
    <scope>NUCLEOTIDE SEQUENCE</scope>
    <source>
        <strain evidence="4">SCRP23</strain>
    </source>
</reference>
<dbReference type="AlphaFoldDB" id="A0A8T1W0Q3"/>
<name>A0A8T1W0Q3_9STRA</name>
<dbReference type="InterPro" id="IPR002200">
    <property type="entry name" value="Elicitin"/>
</dbReference>
<dbReference type="OrthoDB" id="112568at2759"/>
<feature type="signal peptide" evidence="3">
    <location>
        <begin position="1"/>
        <end position="20"/>
    </location>
</feature>
<keyword evidence="1" id="KW-0964">Secreted</keyword>
<organism evidence="4 5">
    <name type="scientific">Phytophthora boehmeriae</name>
    <dbReference type="NCBI Taxonomy" id="109152"/>
    <lineage>
        <taxon>Eukaryota</taxon>
        <taxon>Sar</taxon>
        <taxon>Stramenopiles</taxon>
        <taxon>Oomycota</taxon>
        <taxon>Peronosporomycetes</taxon>
        <taxon>Peronosporales</taxon>
        <taxon>Peronosporaceae</taxon>
        <taxon>Phytophthora</taxon>
    </lineage>
</organism>
<keyword evidence="2" id="KW-0472">Membrane</keyword>
<dbReference type="Pfam" id="PF00964">
    <property type="entry name" value="Elicitin"/>
    <property type="match status" value="1"/>
</dbReference>
<feature type="chain" id="PRO_5035714009" description="Elicitin" evidence="3">
    <location>
        <begin position="21"/>
        <end position="167"/>
    </location>
</feature>
<keyword evidence="5" id="KW-1185">Reference proteome</keyword>
<comment type="subcellular location">
    <subcellularLocation>
        <location evidence="1">Secreted</location>
    </subcellularLocation>
</comment>
<protein>
    <recommendedName>
        <fullName evidence="1">Elicitin</fullName>
    </recommendedName>
</protein>
<evidence type="ECO:0000313" key="4">
    <source>
        <dbReference type="EMBL" id="KAG7385524.1"/>
    </source>
</evidence>
<evidence type="ECO:0000256" key="2">
    <source>
        <dbReference type="SAM" id="Phobius"/>
    </source>
</evidence>
<comment type="function">
    <text evidence="1">Induces local and distal defense responses (incompatible hypersensitive reaction) in plants from the solanaceae and cruciferae families. Elicits leaf necrosis and causes the accumulation of pathogenesis-related proteins. Might interact with the lipidic molecules of the plasma membrane.</text>
</comment>
<comment type="caution">
    <text evidence="4">The sequence shown here is derived from an EMBL/GenBank/DDBJ whole genome shotgun (WGS) entry which is preliminary data.</text>
</comment>
<evidence type="ECO:0000256" key="3">
    <source>
        <dbReference type="SAM" id="SignalP"/>
    </source>
</evidence>
<dbReference type="Proteomes" id="UP000693981">
    <property type="component" value="Unassembled WGS sequence"/>
</dbReference>
<dbReference type="SMART" id="SM01187">
    <property type="entry name" value="Elicitin"/>
    <property type="match status" value="1"/>
</dbReference>
<evidence type="ECO:0000313" key="5">
    <source>
        <dbReference type="Proteomes" id="UP000693981"/>
    </source>
</evidence>
<keyword evidence="1" id="KW-0928">Hypersensitive response elicitation</keyword>
<dbReference type="EMBL" id="JAGDFL010000547">
    <property type="protein sequence ID" value="KAG7385524.1"/>
    <property type="molecule type" value="Genomic_DNA"/>
</dbReference>
<keyword evidence="1" id="KW-1015">Disulfide bond</keyword>
<dbReference type="GO" id="GO:0005576">
    <property type="term" value="C:extracellular region"/>
    <property type="evidence" value="ECO:0007669"/>
    <property type="project" value="UniProtKB-SubCell"/>
</dbReference>
<keyword evidence="2" id="KW-0812">Transmembrane</keyword>
<accession>A0A8T1W0Q3</accession>
<gene>
    <name evidence="4" type="ORF">PHYBOEH_009006</name>
</gene>